<keyword evidence="1 5" id="KW-0285">Flavoprotein</keyword>
<evidence type="ECO:0000256" key="3">
    <source>
        <dbReference type="ARBA" id="ARBA00022857"/>
    </source>
</evidence>
<dbReference type="RefSeq" id="WP_119060273.1">
    <property type="nucleotide sequence ID" value="NZ_QXDF01000001.1"/>
</dbReference>
<proteinExistence type="inferred from homology"/>
<comment type="cofactor">
    <cofactor evidence="5">
        <name>FMN</name>
        <dbReference type="ChEBI" id="CHEBI:58210"/>
    </cofactor>
</comment>
<dbReference type="Proteomes" id="UP000266273">
    <property type="component" value="Unassembled WGS sequence"/>
</dbReference>
<dbReference type="EC" id="1.-.-.-" evidence="5"/>
<reference evidence="7 8" key="1">
    <citation type="submission" date="2018-08" db="EMBL/GenBank/DDBJ databases">
        <title>Genomic Encyclopedia of Archaeal and Bacterial Type Strains, Phase II (KMG-II): from individual species to whole genera.</title>
        <authorList>
            <person name="Goeker M."/>
        </authorList>
    </citation>
    <scope>NUCLEOTIDE SEQUENCE [LARGE SCALE GENOMIC DNA]</scope>
    <source>
        <strain evidence="7 8">DSM 5002</strain>
    </source>
</reference>
<dbReference type="InterPro" id="IPR000415">
    <property type="entry name" value="Nitroreductase-like"/>
</dbReference>
<dbReference type="InterPro" id="IPR050461">
    <property type="entry name" value="Nitroreductase_HadB/RutE"/>
</dbReference>
<comment type="similarity">
    <text evidence="5">Belongs to the nitroreductase family. HadB/RutE subfamily.</text>
</comment>
<organism evidence="7 8">
    <name type="scientific">Dichotomicrobium thermohalophilum</name>
    <dbReference type="NCBI Taxonomy" id="933063"/>
    <lineage>
        <taxon>Bacteria</taxon>
        <taxon>Pseudomonadati</taxon>
        <taxon>Pseudomonadota</taxon>
        <taxon>Alphaproteobacteria</taxon>
        <taxon>Hyphomicrobiales</taxon>
        <taxon>Hyphomicrobiaceae</taxon>
        <taxon>Dichotomicrobium</taxon>
    </lineage>
</organism>
<dbReference type="AlphaFoldDB" id="A0A397Q2J2"/>
<evidence type="ECO:0000259" key="6">
    <source>
        <dbReference type="Pfam" id="PF00881"/>
    </source>
</evidence>
<keyword evidence="5" id="KW-0520">NAD</keyword>
<keyword evidence="3 5" id="KW-0521">NADP</keyword>
<keyword evidence="8" id="KW-1185">Reference proteome</keyword>
<dbReference type="EMBL" id="QXDF01000001">
    <property type="protein sequence ID" value="RIA55362.1"/>
    <property type="molecule type" value="Genomic_DNA"/>
</dbReference>
<evidence type="ECO:0000313" key="8">
    <source>
        <dbReference type="Proteomes" id="UP000266273"/>
    </source>
</evidence>
<evidence type="ECO:0000256" key="2">
    <source>
        <dbReference type="ARBA" id="ARBA00022643"/>
    </source>
</evidence>
<gene>
    <name evidence="7" type="ORF">BXY53_0424</name>
</gene>
<feature type="domain" description="Nitroreductase" evidence="6">
    <location>
        <begin position="18"/>
        <end position="175"/>
    </location>
</feature>
<accession>A0A397Q2J2</accession>
<dbReference type="GO" id="GO:0016491">
    <property type="term" value="F:oxidoreductase activity"/>
    <property type="evidence" value="ECO:0007669"/>
    <property type="project" value="UniProtKB-UniRule"/>
</dbReference>
<dbReference type="InterPro" id="IPR029479">
    <property type="entry name" value="Nitroreductase"/>
</dbReference>
<sequence length="197" mass="22420">MAEPLDDAALDQLFREARTHNAWHDREVTDEQLHAIINLMKMGPTSANCSPARFVFVKSHEAKERLKPHLMGNNRDKTMAAPVCAIIAWDTQFYEYQHKLFPHAPESRDWFTGSEEATFMNGFRNGTLQGGYFIMAARALGLDCGPMSGFDNDGVDREFFPDGRYKSNFLCNIGYGDESVLFPRLPRFEFDEIASII</sequence>
<keyword evidence="4 5" id="KW-0560">Oxidoreductase</keyword>
<dbReference type="NCBIfam" id="NF003768">
    <property type="entry name" value="PRK05365.1"/>
    <property type="match status" value="1"/>
</dbReference>
<dbReference type="InterPro" id="IPR023936">
    <property type="entry name" value="RutE-like"/>
</dbReference>
<dbReference type="HAMAP" id="MF_01204">
    <property type="entry name" value="Oxidoreductase_RutE_HadB"/>
    <property type="match status" value="1"/>
</dbReference>
<name>A0A397Q2J2_9HYPH</name>
<dbReference type="Gene3D" id="3.40.109.10">
    <property type="entry name" value="NADH Oxidase"/>
    <property type="match status" value="1"/>
</dbReference>
<dbReference type="PANTHER" id="PTHR43543">
    <property type="entry name" value="MALONIC SEMIALDEHYDE REDUCTASE RUTE-RELATED"/>
    <property type="match status" value="1"/>
</dbReference>
<dbReference type="CDD" id="cd02148">
    <property type="entry name" value="RutE-like"/>
    <property type="match status" value="1"/>
</dbReference>
<comment type="caution">
    <text evidence="7">The sequence shown here is derived from an EMBL/GenBank/DDBJ whole genome shotgun (WGS) entry which is preliminary data.</text>
</comment>
<dbReference type="OrthoDB" id="9784375at2"/>
<evidence type="ECO:0000256" key="4">
    <source>
        <dbReference type="ARBA" id="ARBA00023002"/>
    </source>
</evidence>
<evidence type="ECO:0000256" key="1">
    <source>
        <dbReference type="ARBA" id="ARBA00022630"/>
    </source>
</evidence>
<dbReference type="PANTHER" id="PTHR43543:SF1">
    <property type="entry name" value="MALONIC SEMIALDEHYDE REDUCTASE RUTE-RELATED"/>
    <property type="match status" value="1"/>
</dbReference>
<dbReference type="Pfam" id="PF00881">
    <property type="entry name" value="Nitroreductase"/>
    <property type="match status" value="1"/>
</dbReference>
<protein>
    <recommendedName>
        <fullName evidence="5">Putative NADH dehydrogenase/NAD(P)H nitroreductase BXY53_0424</fullName>
        <ecNumber evidence="5">1.-.-.-</ecNumber>
    </recommendedName>
</protein>
<evidence type="ECO:0000256" key="5">
    <source>
        <dbReference type="HAMAP-Rule" id="MF_01204"/>
    </source>
</evidence>
<dbReference type="SUPFAM" id="SSF55469">
    <property type="entry name" value="FMN-dependent nitroreductase-like"/>
    <property type="match status" value="1"/>
</dbReference>
<keyword evidence="2 5" id="KW-0288">FMN</keyword>
<evidence type="ECO:0000313" key="7">
    <source>
        <dbReference type="EMBL" id="RIA55362.1"/>
    </source>
</evidence>